<dbReference type="Proteomes" id="UP000092993">
    <property type="component" value="Unassembled WGS sequence"/>
</dbReference>
<dbReference type="AlphaFoldDB" id="A0A1C7M6V1"/>
<feature type="compositionally biased region" description="Basic and acidic residues" evidence="1">
    <location>
        <begin position="98"/>
        <end position="109"/>
    </location>
</feature>
<name>A0A1C7M6V1_GRIFR</name>
<feature type="compositionally biased region" description="Basic and acidic residues" evidence="1">
    <location>
        <begin position="34"/>
        <end position="44"/>
    </location>
</feature>
<evidence type="ECO:0000313" key="3">
    <source>
        <dbReference type="Proteomes" id="UP000092993"/>
    </source>
</evidence>
<reference evidence="2 3" key="1">
    <citation type="submission" date="2016-03" db="EMBL/GenBank/DDBJ databases">
        <title>Whole genome sequencing of Grifola frondosa 9006-11.</title>
        <authorList>
            <person name="Min B."/>
            <person name="Park H."/>
            <person name="Kim J.-G."/>
            <person name="Cho H."/>
            <person name="Oh Y.-L."/>
            <person name="Kong W.-S."/>
            <person name="Choi I.-G."/>
        </authorList>
    </citation>
    <scope>NUCLEOTIDE SEQUENCE [LARGE SCALE GENOMIC DNA]</scope>
    <source>
        <strain evidence="2 3">9006-11</strain>
    </source>
</reference>
<dbReference type="EMBL" id="LUGG01000009">
    <property type="protein sequence ID" value="OBZ72703.1"/>
    <property type="molecule type" value="Genomic_DNA"/>
</dbReference>
<protein>
    <submittedName>
        <fullName evidence="2">Uncharacterized protein</fullName>
    </submittedName>
</protein>
<accession>A0A1C7M6V1</accession>
<comment type="caution">
    <text evidence="2">The sequence shown here is derived from an EMBL/GenBank/DDBJ whole genome shotgun (WGS) entry which is preliminary data.</text>
</comment>
<evidence type="ECO:0000313" key="2">
    <source>
        <dbReference type="EMBL" id="OBZ72703.1"/>
    </source>
</evidence>
<feature type="region of interest" description="Disordered" evidence="1">
    <location>
        <begin position="18"/>
        <end position="44"/>
    </location>
</feature>
<sequence>MFNKVFLSSFLPSKFLGRRKRTSSKPPLDLSLYTDKDAPPPEHEGWGWNADMGVWIPPHEYQRYNRCQILGDAPLNAEPFYSDAGQQNRRRRNINRLKSQDAKPRKGCT</sequence>
<evidence type="ECO:0000256" key="1">
    <source>
        <dbReference type="SAM" id="MobiDB-lite"/>
    </source>
</evidence>
<keyword evidence="3" id="KW-1185">Reference proteome</keyword>
<organism evidence="2 3">
    <name type="scientific">Grifola frondosa</name>
    <name type="common">Maitake</name>
    <name type="synonym">Polyporus frondosus</name>
    <dbReference type="NCBI Taxonomy" id="5627"/>
    <lineage>
        <taxon>Eukaryota</taxon>
        <taxon>Fungi</taxon>
        <taxon>Dikarya</taxon>
        <taxon>Basidiomycota</taxon>
        <taxon>Agaricomycotina</taxon>
        <taxon>Agaricomycetes</taxon>
        <taxon>Polyporales</taxon>
        <taxon>Grifolaceae</taxon>
        <taxon>Grifola</taxon>
    </lineage>
</organism>
<proteinExistence type="predicted"/>
<gene>
    <name evidence="2" type="ORF">A0H81_07515</name>
</gene>
<feature type="region of interest" description="Disordered" evidence="1">
    <location>
        <begin position="78"/>
        <end position="109"/>
    </location>
</feature>